<evidence type="ECO:0000313" key="2">
    <source>
        <dbReference type="EMBL" id="GBM94799.1"/>
    </source>
</evidence>
<name>A0A4Y2JZ19_ARAVE</name>
<protein>
    <submittedName>
        <fullName evidence="2">Uncharacterized protein</fullName>
    </submittedName>
</protein>
<feature type="region of interest" description="Disordered" evidence="1">
    <location>
        <begin position="15"/>
        <end position="34"/>
    </location>
</feature>
<accession>A0A4Y2JZ19</accession>
<sequence length="107" mass="12540">MSKIRLHVSRQDFEAPLESRGTRRPPLTPVRKSATAQMEVDNELSWNILWTPRFLCFVDLQGSVNTQNCRIWERENPFQMQQLPLHSRKVTVWCGFTAAFIVGPFFF</sequence>
<dbReference type="EMBL" id="BGPR01004001">
    <property type="protein sequence ID" value="GBM94799.1"/>
    <property type="molecule type" value="Genomic_DNA"/>
</dbReference>
<comment type="caution">
    <text evidence="2">The sequence shown here is derived from an EMBL/GenBank/DDBJ whole genome shotgun (WGS) entry which is preliminary data.</text>
</comment>
<keyword evidence="3" id="KW-1185">Reference proteome</keyword>
<dbReference type="AlphaFoldDB" id="A0A4Y2JZ19"/>
<organism evidence="2 3">
    <name type="scientific">Araneus ventricosus</name>
    <name type="common">Orbweaver spider</name>
    <name type="synonym">Epeira ventricosa</name>
    <dbReference type="NCBI Taxonomy" id="182803"/>
    <lineage>
        <taxon>Eukaryota</taxon>
        <taxon>Metazoa</taxon>
        <taxon>Ecdysozoa</taxon>
        <taxon>Arthropoda</taxon>
        <taxon>Chelicerata</taxon>
        <taxon>Arachnida</taxon>
        <taxon>Araneae</taxon>
        <taxon>Araneomorphae</taxon>
        <taxon>Entelegynae</taxon>
        <taxon>Araneoidea</taxon>
        <taxon>Araneidae</taxon>
        <taxon>Araneus</taxon>
    </lineage>
</organism>
<reference evidence="2 3" key="1">
    <citation type="journal article" date="2019" name="Sci. Rep.">
        <title>Orb-weaving spider Araneus ventricosus genome elucidates the spidroin gene catalogue.</title>
        <authorList>
            <person name="Kono N."/>
            <person name="Nakamura H."/>
            <person name="Ohtoshi R."/>
            <person name="Moran D.A.P."/>
            <person name="Shinohara A."/>
            <person name="Yoshida Y."/>
            <person name="Fujiwara M."/>
            <person name="Mori M."/>
            <person name="Tomita M."/>
            <person name="Arakawa K."/>
        </authorList>
    </citation>
    <scope>NUCLEOTIDE SEQUENCE [LARGE SCALE GENOMIC DNA]</scope>
</reference>
<proteinExistence type="predicted"/>
<dbReference type="OrthoDB" id="6432521at2759"/>
<evidence type="ECO:0000256" key="1">
    <source>
        <dbReference type="SAM" id="MobiDB-lite"/>
    </source>
</evidence>
<dbReference type="Proteomes" id="UP000499080">
    <property type="component" value="Unassembled WGS sequence"/>
</dbReference>
<evidence type="ECO:0000313" key="3">
    <source>
        <dbReference type="Proteomes" id="UP000499080"/>
    </source>
</evidence>
<gene>
    <name evidence="2" type="ORF">AVEN_69354_1</name>
</gene>